<dbReference type="PANTHER" id="PTHR22951">
    <property type="entry name" value="CLATHRIN ASSEMBLY PROTEIN"/>
    <property type="match status" value="1"/>
</dbReference>
<dbReference type="InterPro" id="IPR008942">
    <property type="entry name" value="ENTH_VHS"/>
</dbReference>
<dbReference type="InterPro" id="IPR045192">
    <property type="entry name" value="AP180-like"/>
</dbReference>
<dbReference type="CDD" id="cd16987">
    <property type="entry name" value="ANTH_N_AP180_plant"/>
    <property type="match status" value="1"/>
</dbReference>
<evidence type="ECO:0000256" key="1">
    <source>
        <dbReference type="ARBA" id="ARBA00004132"/>
    </source>
</evidence>
<keyword evidence="4" id="KW-0254">Endocytosis</keyword>
<dbReference type="GO" id="GO:0005546">
    <property type="term" value="F:phosphatidylinositol-4,5-bisphosphate binding"/>
    <property type="evidence" value="ECO:0007669"/>
    <property type="project" value="TreeGrafter"/>
</dbReference>
<proteinExistence type="predicted"/>
<dbReference type="GO" id="GO:0032050">
    <property type="term" value="F:clathrin heavy chain binding"/>
    <property type="evidence" value="ECO:0007669"/>
    <property type="project" value="TreeGrafter"/>
</dbReference>
<dbReference type="GO" id="GO:0048268">
    <property type="term" value="P:clathrin coat assembly"/>
    <property type="evidence" value="ECO:0007669"/>
    <property type="project" value="InterPro"/>
</dbReference>
<dbReference type="GO" id="GO:0005905">
    <property type="term" value="C:clathrin-coated pit"/>
    <property type="evidence" value="ECO:0007669"/>
    <property type="project" value="UniProtKB-SubCell"/>
</dbReference>
<evidence type="ECO:0000256" key="7">
    <source>
        <dbReference type="ARBA" id="ARBA00023176"/>
    </source>
</evidence>
<evidence type="ECO:0000256" key="8">
    <source>
        <dbReference type="ARBA" id="ARBA00023329"/>
    </source>
</evidence>
<dbReference type="GO" id="GO:0000149">
    <property type="term" value="F:SNARE binding"/>
    <property type="evidence" value="ECO:0007669"/>
    <property type="project" value="TreeGrafter"/>
</dbReference>
<dbReference type="GO" id="GO:0006900">
    <property type="term" value="P:vesicle budding from membrane"/>
    <property type="evidence" value="ECO:0007669"/>
    <property type="project" value="TreeGrafter"/>
</dbReference>
<organism evidence="10">
    <name type="scientific">Tanacetum cinerariifolium</name>
    <name type="common">Dalmatian daisy</name>
    <name type="synonym">Chrysanthemum cinerariifolium</name>
    <dbReference type="NCBI Taxonomy" id="118510"/>
    <lineage>
        <taxon>Eukaryota</taxon>
        <taxon>Viridiplantae</taxon>
        <taxon>Streptophyta</taxon>
        <taxon>Embryophyta</taxon>
        <taxon>Tracheophyta</taxon>
        <taxon>Spermatophyta</taxon>
        <taxon>Magnoliopsida</taxon>
        <taxon>eudicotyledons</taxon>
        <taxon>Gunneridae</taxon>
        <taxon>Pentapetalae</taxon>
        <taxon>asterids</taxon>
        <taxon>campanulids</taxon>
        <taxon>Asterales</taxon>
        <taxon>Asteraceae</taxon>
        <taxon>Asteroideae</taxon>
        <taxon>Anthemideae</taxon>
        <taxon>Anthemidinae</taxon>
        <taxon>Tanacetum</taxon>
    </lineage>
</organism>
<evidence type="ECO:0000256" key="5">
    <source>
        <dbReference type="ARBA" id="ARBA00023034"/>
    </source>
</evidence>
<dbReference type="PROSITE" id="PS50942">
    <property type="entry name" value="ENTH"/>
    <property type="match status" value="1"/>
</dbReference>
<dbReference type="AlphaFoldDB" id="A0A6L2M9Z4"/>
<dbReference type="SMART" id="SM00273">
    <property type="entry name" value="ENTH"/>
    <property type="match status" value="1"/>
</dbReference>
<dbReference type="GO" id="GO:0005794">
    <property type="term" value="C:Golgi apparatus"/>
    <property type="evidence" value="ECO:0007669"/>
    <property type="project" value="UniProtKB-SubCell"/>
</dbReference>
<dbReference type="InterPro" id="IPR011417">
    <property type="entry name" value="ANTH_dom"/>
</dbReference>
<evidence type="ECO:0000256" key="4">
    <source>
        <dbReference type="ARBA" id="ARBA00022583"/>
    </source>
</evidence>
<dbReference type="InterPro" id="IPR013809">
    <property type="entry name" value="ENTH"/>
</dbReference>
<comment type="subcellular location">
    <subcellularLocation>
        <location evidence="1">Cytoplasmic vesicle</location>
        <location evidence="1">Clathrin-coated vesicle</location>
    </subcellularLocation>
    <subcellularLocation>
        <location evidence="2">Golgi apparatus</location>
    </subcellularLocation>
    <subcellularLocation>
        <location evidence="3">Membrane</location>
        <location evidence="3">Clathrin-coated pit</location>
    </subcellularLocation>
</comment>
<dbReference type="Pfam" id="PF07651">
    <property type="entry name" value="ANTH"/>
    <property type="match status" value="2"/>
</dbReference>
<dbReference type="SUPFAM" id="SSF48464">
    <property type="entry name" value="ENTH/VHS domain"/>
    <property type="match status" value="1"/>
</dbReference>
<gene>
    <name evidence="10" type="ORF">Tci_041470</name>
</gene>
<comment type="caution">
    <text evidence="10">The sequence shown here is derived from an EMBL/GenBank/DDBJ whole genome shotgun (WGS) entry which is preliminary data.</text>
</comment>
<feature type="domain" description="ENTH" evidence="9">
    <location>
        <begin position="24"/>
        <end position="153"/>
    </location>
</feature>
<evidence type="ECO:0000259" key="9">
    <source>
        <dbReference type="PROSITE" id="PS50942"/>
    </source>
</evidence>
<accession>A0A6L2M9Z4</accession>
<sequence>MSSSTIRKAIGVVKDQIDISIAKGAGNVAPDLKVLIVKATGHDKEPAEEKYIREILHRISQSRGYVGACVYNISKRLSKTHDWVVALKALRLVHRLLADGDLVFCQEIIPAGSAKSNKMMLVALYLVLRESFRVYADICEALGVLLDRFPEMESSEFPKVQRVTDKILATLERCLREKENKLNKNTKISLIKNGPFIPTETTKDLLDMKDDTEPPANQANTLALALFSWPKTVTTKGSLEVFSVPKKAYDWELALVESASNLSKQNTSVTGGLDPVTLNGIYNQGAVTHQQVSYNQLGDGTYNNIGRTATPVLALPTPHGNYVQLANLEIRKSFLAQEHVWQPYEAMVCQVKHLWERLMLVLQITMA</sequence>
<dbReference type="SUPFAM" id="SSF89009">
    <property type="entry name" value="GAT-like domain"/>
    <property type="match status" value="1"/>
</dbReference>
<protein>
    <submittedName>
        <fullName evidence="10">Putative clathrin assembly protein At2g25430</fullName>
    </submittedName>
</protein>
<keyword evidence="8" id="KW-0968">Cytoplasmic vesicle</keyword>
<evidence type="ECO:0000313" key="10">
    <source>
        <dbReference type="EMBL" id="GEU69492.1"/>
    </source>
</evidence>
<reference evidence="10" key="1">
    <citation type="journal article" date="2019" name="Sci. Rep.">
        <title>Draft genome of Tanacetum cinerariifolium, the natural source of mosquito coil.</title>
        <authorList>
            <person name="Yamashiro T."/>
            <person name="Shiraishi A."/>
            <person name="Satake H."/>
            <person name="Nakayama K."/>
        </authorList>
    </citation>
    <scope>NUCLEOTIDE SEQUENCE</scope>
</reference>
<evidence type="ECO:0000256" key="2">
    <source>
        <dbReference type="ARBA" id="ARBA00004555"/>
    </source>
</evidence>
<dbReference type="GO" id="GO:0005545">
    <property type="term" value="F:1-phosphatidylinositol binding"/>
    <property type="evidence" value="ECO:0007669"/>
    <property type="project" value="TreeGrafter"/>
</dbReference>
<evidence type="ECO:0000256" key="3">
    <source>
        <dbReference type="ARBA" id="ARBA00004600"/>
    </source>
</evidence>
<dbReference type="PANTHER" id="PTHR22951:SF62">
    <property type="entry name" value="ASSEMBLY PLANT-LIKE PROTEIN, PUTATIVE-RELATED"/>
    <property type="match status" value="1"/>
</dbReference>
<evidence type="ECO:0000256" key="6">
    <source>
        <dbReference type="ARBA" id="ARBA00023136"/>
    </source>
</evidence>
<dbReference type="Gene3D" id="1.25.40.90">
    <property type="match status" value="1"/>
</dbReference>
<keyword evidence="7" id="KW-0168">Coated pit</keyword>
<dbReference type="GO" id="GO:0030136">
    <property type="term" value="C:clathrin-coated vesicle"/>
    <property type="evidence" value="ECO:0007669"/>
    <property type="project" value="UniProtKB-SubCell"/>
</dbReference>
<dbReference type="EMBL" id="BKCJ010005945">
    <property type="protein sequence ID" value="GEU69492.1"/>
    <property type="molecule type" value="Genomic_DNA"/>
</dbReference>
<keyword evidence="6" id="KW-0472">Membrane</keyword>
<dbReference type="GO" id="GO:0072583">
    <property type="term" value="P:clathrin-dependent endocytosis"/>
    <property type="evidence" value="ECO:0007669"/>
    <property type="project" value="InterPro"/>
</dbReference>
<name>A0A6L2M9Z4_TANCI</name>
<keyword evidence="5" id="KW-0333">Golgi apparatus</keyword>
<dbReference type="InterPro" id="IPR048050">
    <property type="entry name" value="ANTH_N_plant"/>
</dbReference>